<dbReference type="HAMAP" id="MF_01635">
    <property type="entry name" value="UbiA"/>
    <property type="match status" value="1"/>
</dbReference>
<keyword evidence="5 9" id="KW-0808">Transferase</keyword>
<evidence type="ECO:0000256" key="5">
    <source>
        <dbReference type="ARBA" id="ARBA00022679"/>
    </source>
</evidence>
<keyword evidence="9" id="KW-1003">Cell membrane</keyword>
<dbReference type="Gene3D" id="1.20.120.1780">
    <property type="entry name" value="UbiA prenyltransferase"/>
    <property type="match status" value="1"/>
</dbReference>
<dbReference type="NCBIfam" id="NF009514">
    <property type="entry name" value="PRK12873.1"/>
    <property type="match status" value="1"/>
</dbReference>
<evidence type="ECO:0000256" key="9">
    <source>
        <dbReference type="HAMAP-Rule" id="MF_01635"/>
    </source>
</evidence>
<dbReference type="PANTHER" id="PTHR11048:SF28">
    <property type="entry name" value="4-HYDROXYBENZOATE POLYPRENYLTRANSFERASE, MITOCHONDRIAL"/>
    <property type="match status" value="1"/>
</dbReference>
<feature type="transmembrane region" description="Helical" evidence="9">
    <location>
        <begin position="54"/>
        <end position="76"/>
    </location>
</feature>
<dbReference type="Proteomes" id="UP001232992">
    <property type="component" value="Unassembled WGS sequence"/>
</dbReference>
<evidence type="ECO:0000313" key="11">
    <source>
        <dbReference type="Proteomes" id="UP001232992"/>
    </source>
</evidence>
<dbReference type="InterPro" id="IPR030470">
    <property type="entry name" value="UbiA_prenylTrfase_CS"/>
</dbReference>
<dbReference type="PANTHER" id="PTHR11048">
    <property type="entry name" value="PRENYLTRANSFERASES"/>
    <property type="match status" value="1"/>
</dbReference>
<feature type="transmembrane region" description="Helical" evidence="9">
    <location>
        <begin position="276"/>
        <end position="297"/>
    </location>
</feature>
<feature type="transmembrane region" description="Helical" evidence="9">
    <location>
        <begin position="173"/>
        <end position="195"/>
    </location>
</feature>
<keyword evidence="7 9" id="KW-1133">Transmembrane helix</keyword>
<evidence type="ECO:0000313" key="10">
    <source>
        <dbReference type="EMBL" id="MDJ1184732.1"/>
    </source>
</evidence>
<dbReference type="InterPro" id="IPR044878">
    <property type="entry name" value="UbiA_sf"/>
</dbReference>
<dbReference type="PROSITE" id="PS00943">
    <property type="entry name" value="UBIA"/>
    <property type="match status" value="1"/>
</dbReference>
<keyword evidence="9" id="KW-0460">Magnesium</keyword>
<comment type="function">
    <text evidence="9">Catalyzes the prenylation of para-hydroxybenzoate (PHB) with an all-trans polyprenyl group. Mediates the second step in the final reaction sequence of plastoquinone-9 (PQ-9) biosynthesis, which is the condensation of the polyisoprenoid side chain with PHB, generating the first membrane-bound Q intermediate 4-hydroxy-3-solanesylbenzoate.</text>
</comment>
<organism evidence="10 11">
    <name type="scientific">Roseofilum casamattae BLCC-M143</name>
    <dbReference type="NCBI Taxonomy" id="3022442"/>
    <lineage>
        <taxon>Bacteria</taxon>
        <taxon>Bacillati</taxon>
        <taxon>Cyanobacteriota</taxon>
        <taxon>Cyanophyceae</taxon>
        <taxon>Desertifilales</taxon>
        <taxon>Desertifilaceae</taxon>
        <taxon>Roseofilum</taxon>
        <taxon>Roseofilum casamattae</taxon>
    </lineage>
</organism>
<evidence type="ECO:0000256" key="4">
    <source>
        <dbReference type="ARBA" id="ARBA00022519"/>
    </source>
</evidence>
<reference evidence="10 11" key="1">
    <citation type="submission" date="2023-01" db="EMBL/GenBank/DDBJ databases">
        <title>Novel diversity within Roseofilum (Cyanobacteria; Desertifilaceae) from marine benthic mats with descriptions of four novel species.</title>
        <authorList>
            <person name="Wang Y."/>
            <person name="Berthold D.E."/>
            <person name="Hu J."/>
            <person name="Lefler F.W."/>
            <person name="Laughinghouse H.D. IV."/>
        </authorList>
    </citation>
    <scope>NUCLEOTIDE SEQUENCE [LARGE SCALE GENOMIC DNA]</scope>
    <source>
        <strain evidence="10 11">BLCC-M143</strain>
    </source>
</reference>
<comment type="subcellular location">
    <subcellularLocation>
        <location evidence="9">Cell inner membrane</location>
        <topology evidence="9">Multi-pass membrane protein</topology>
    </subcellularLocation>
    <subcellularLocation>
        <location evidence="2">Membrane</location>
        <topology evidence="2">Multi-pass membrane protein</topology>
    </subcellularLocation>
</comment>
<dbReference type="EC" id="2.5.1.39" evidence="9"/>
<feature type="transmembrane region" description="Helical" evidence="9">
    <location>
        <begin position="150"/>
        <end position="167"/>
    </location>
</feature>
<dbReference type="Gene3D" id="1.10.357.140">
    <property type="entry name" value="UbiA prenyltransferase"/>
    <property type="match status" value="1"/>
</dbReference>
<dbReference type="InterPro" id="IPR000537">
    <property type="entry name" value="UbiA_prenyltransferase"/>
</dbReference>
<dbReference type="Pfam" id="PF01040">
    <property type="entry name" value="UbiA"/>
    <property type="match status" value="1"/>
</dbReference>
<keyword evidence="11" id="KW-1185">Reference proteome</keyword>
<dbReference type="EMBL" id="JAQOSQ010000019">
    <property type="protein sequence ID" value="MDJ1184732.1"/>
    <property type="molecule type" value="Genomic_DNA"/>
</dbReference>
<evidence type="ECO:0000256" key="2">
    <source>
        <dbReference type="ARBA" id="ARBA00004141"/>
    </source>
</evidence>
<protein>
    <recommendedName>
        <fullName evidence="9">4-hydroxybenzoate solanesyltransferase</fullName>
        <ecNumber evidence="9">2.5.1.39</ecNumber>
    </recommendedName>
    <alternativeName>
        <fullName evidence="9">4-HB polyprenyltransferase</fullName>
    </alternativeName>
</protein>
<accession>A0ABT7C0Z4</accession>
<dbReference type="InterPro" id="IPR039653">
    <property type="entry name" value="Prenyltransferase"/>
</dbReference>
<keyword evidence="4 9" id="KW-0997">Cell inner membrane</keyword>
<evidence type="ECO:0000256" key="8">
    <source>
        <dbReference type="ARBA" id="ARBA00023136"/>
    </source>
</evidence>
<evidence type="ECO:0000256" key="7">
    <source>
        <dbReference type="ARBA" id="ARBA00022989"/>
    </source>
</evidence>
<feature type="transmembrane region" description="Helical" evidence="9">
    <location>
        <begin position="97"/>
        <end position="116"/>
    </location>
</feature>
<dbReference type="NCBIfam" id="TIGR01474">
    <property type="entry name" value="ubiA_proteo"/>
    <property type="match status" value="1"/>
</dbReference>
<evidence type="ECO:0000256" key="1">
    <source>
        <dbReference type="ARBA" id="ARBA00001946"/>
    </source>
</evidence>
<keyword evidence="6 9" id="KW-0812">Transmembrane</keyword>
<name>A0ABT7C0Z4_9CYAN</name>
<keyword evidence="8 9" id="KW-0472">Membrane</keyword>
<sequence length="298" mass="32225">MVSPSSPSSPVTDPTWLSIIKLLRWNKPAGRFILAIPALWALVLAARGTPPLPLVGATILGAFVTSAMGCVINDLWDRDIDPEVERTRTRPLASRALSIRVGIAIAILATLCAAILALYLNWFSFGLCVAAVPVIVFYPTAKRFFPIPQLVLSIAWGFAVLISWSAVTESLESATWLLWGAVVLWTLGFDTVYALPDRRDDRRIGVNSSALFFGDYTPIAVGVFFAGTAVLLAAEAIFMGLQWTFWIGWAIAVILWAKQVYTIGQPDVPTTVYGQIFGQNVAIGVLMLAGLISGCLLA</sequence>
<dbReference type="RefSeq" id="WP_283759387.1">
    <property type="nucleotide sequence ID" value="NZ_JAQOSQ010000019.1"/>
</dbReference>
<gene>
    <name evidence="9" type="primary">plqA</name>
    <name evidence="10" type="ORF">PMH09_16205</name>
</gene>
<proteinExistence type="inferred from homology"/>
<feature type="transmembrane region" description="Helical" evidence="9">
    <location>
        <begin position="216"/>
        <end position="237"/>
    </location>
</feature>
<feature type="transmembrane region" description="Helical" evidence="9">
    <location>
        <begin position="243"/>
        <end position="264"/>
    </location>
</feature>
<comment type="catalytic activity">
    <reaction evidence="9">
        <text>all-trans-nonaprenyl diphosphate + 4-hydroxybenzoate = 4-hydroxy-3-(all-trans-nonaprenyl)benzoate + diphosphate</text>
        <dbReference type="Rhea" id="RHEA:17709"/>
        <dbReference type="ChEBI" id="CHEBI:17879"/>
        <dbReference type="ChEBI" id="CHEBI:33019"/>
        <dbReference type="ChEBI" id="CHEBI:58391"/>
        <dbReference type="ChEBI" id="CHEBI:84502"/>
        <dbReference type="EC" id="2.5.1.39"/>
    </reaction>
</comment>
<comment type="caution">
    <text evidence="10">The sequence shown here is derived from an EMBL/GenBank/DDBJ whole genome shotgun (WGS) entry which is preliminary data.</text>
</comment>
<dbReference type="CDD" id="cd13959">
    <property type="entry name" value="PT_UbiA_COQ2"/>
    <property type="match status" value="1"/>
</dbReference>
<comment type="cofactor">
    <cofactor evidence="1 9">
        <name>Mg(2+)</name>
        <dbReference type="ChEBI" id="CHEBI:18420"/>
    </cofactor>
</comment>
<evidence type="ECO:0000256" key="3">
    <source>
        <dbReference type="ARBA" id="ARBA00005985"/>
    </source>
</evidence>
<evidence type="ECO:0000256" key="6">
    <source>
        <dbReference type="ARBA" id="ARBA00022692"/>
    </source>
</evidence>
<comment type="similarity">
    <text evidence="3 9">Belongs to the UbiA prenyltransferase family.</text>
</comment>
<dbReference type="InterPro" id="IPR006370">
    <property type="entry name" value="HB_polyprenyltransferase-like"/>
</dbReference>